<comment type="caution">
    <text evidence="2">The sequence shown here is derived from an EMBL/GenBank/DDBJ whole genome shotgun (WGS) entry which is preliminary data.</text>
</comment>
<keyword evidence="1" id="KW-0812">Transmembrane</keyword>
<gene>
    <name evidence="2" type="ORF">JK358_16550</name>
</gene>
<sequence length="164" mass="16983">MTELGARIMPHRAPATPGVASNHSRPQAISVAFLAIIVALLAGVCETLMRLAALLEQPDVQVGPLLPGLAVRVAIYTAVYLIAVRMTAGAGWARTVLVLGLGIIGLASLLIEPVTAVVDADSLAALTDGVTPGSVVIGFFRAVHVVAVLVAVPAMLSARNYFRR</sequence>
<evidence type="ECO:0000313" key="3">
    <source>
        <dbReference type="Proteomes" id="UP000602198"/>
    </source>
</evidence>
<feature type="transmembrane region" description="Helical" evidence="1">
    <location>
        <begin position="138"/>
        <end position="158"/>
    </location>
</feature>
<feature type="transmembrane region" description="Helical" evidence="1">
    <location>
        <begin position="31"/>
        <end position="53"/>
    </location>
</feature>
<dbReference type="RefSeq" id="WP_201948598.1">
    <property type="nucleotide sequence ID" value="NZ_JAERRJ010000006.1"/>
</dbReference>
<organism evidence="2 3">
    <name type="scientific">Nocardia acididurans</name>
    <dbReference type="NCBI Taxonomy" id="2802282"/>
    <lineage>
        <taxon>Bacteria</taxon>
        <taxon>Bacillati</taxon>
        <taxon>Actinomycetota</taxon>
        <taxon>Actinomycetes</taxon>
        <taxon>Mycobacteriales</taxon>
        <taxon>Nocardiaceae</taxon>
        <taxon>Nocardia</taxon>
    </lineage>
</organism>
<name>A0ABS1M716_9NOCA</name>
<feature type="transmembrane region" description="Helical" evidence="1">
    <location>
        <begin position="96"/>
        <end position="118"/>
    </location>
</feature>
<keyword evidence="3" id="KW-1185">Reference proteome</keyword>
<dbReference type="EMBL" id="JAERRJ010000006">
    <property type="protein sequence ID" value="MBL1076009.1"/>
    <property type="molecule type" value="Genomic_DNA"/>
</dbReference>
<keyword evidence="1" id="KW-1133">Transmembrane helix</keyword>
<keyword evidence="1" id="KW-0472">Membrane</keyword>
<dbReference type="Proteomes" id="UP000602198">
    <property type="component" value="Unassembled WGS sequence"/>
</dbReference>
<feature type="transmembrane region" description="Helical" evidence="1">
    <location>
        <begin position="65"/>
        <end position="84"/>
    </location>
</feature>
<accession>A0ABS1M716</accession>
<evidence type="ECO:0000313" key="2">
    <source>
        <dbReference type="EMBL" id="MBL1076009.1"/>
    </source>
</evidence>
<protein>
    <submittedName>
        <fullName evidence="2">Uncharacterized protein</fullName>
    </submittedName>
</protein>
<evidence type="ECO:0000256" key="1">
    <source>
        <dbReference type="SAM" id="Phobius"/>
    </source>
</evidence>
<reference evidence="2 3" key="1">
    <citation type="submission" date="2021-01" db="EMBL/GenBank/DDBJ databases">
        <title>WGS of actinomycetes isolated from Thailand.</title>
        <authorList>
            <person name="Thawai C."/>
        </authorList>
    </citation>
    <scope>NUCLEOTIDE SEQUENCE [LARGE SCALE GENOMIC DNA]</scope>
    <source>
        <strain evidence="2 3">LPG 2</strain>
    </source>
</reference>
<proteinExistence type="predicted"/>